<protein>
    <recommendedName>
        <fullName evidence="6">FAD/NAD(P)-binding domain-containing protein</fullName>
    </recommendedName>
</protein>
<evidence type="ECO:0000256" key="4">
    <source>
        <dbReference type="ARBA" id="ARBA00023002"/>
    </source>
</evidence>
<dbReference type="GO" id="GO:0033108">
    <property type="term" value="P:mitochondrial respiratory chain complex assembly"/>
    <property type="evidence" value="ECO:0007669"/>
    <property type="project" value="TreeGrafter"/>
</dbReference>
<evidence type="ECO:0000259" key="6">
    <source>
        <dbReference type="Pfam" id="PF07992"/>
    </source>
</evidence>
<dbReference type="OrthoDB" id="6029at2759"/>
<dbReference type="GO" id="GO:0012501">
    <property type="term" value="P:programmed cell death"/>
    <property type="evidence" value="ECO:0007669"/>
    <property type="project" value="TreeGrafter"/>
</dbReference>
<dbReference type="InterPro" id="IPR023753">
    <property type="entry name" value="FAD/NAD-binding_dom"/>
</dbReference>
<comment type="caution">
    <text evidence="7">The sequence shown here is derived from an EMBL/GenBank/DDBJ whole genome shotgun (WGS) entry which is preliminary data.</text>
</comment>
<dbReference type="InterPro" id="IPR016156">
    <property type="entry name" value="FAD/NAD-linked_Rdtase_dimer_sf"/>
</dbReference>
<dbReference type="GO" id="GO:0005739">
    <property type="term" value="C:mitochondrion"/>
    <property type="evidence" value="ECO:0007669"/>
    <property type="project" value="TreeGrafter"/>
</dbReference>
<dbReference type="InterPro" id="IPR050446">
    <property type="entry name" value="FAD-oxidoreductase/Apoptosis"/>
</dbReference>
<feature type="region of interest" description="Disordered" evidence="5">
    <location>
        <begin position="581"/>
        <end position="606"/>
    </location>
</feature>
<dbReference type="SUPFAM" id="SSF55424">
    <property type="entry name" value="FAD/NAD-linked reductases, dimerisation (C-terminal) domain"/>
    <property type="match status" value="1"/>
</dbReference>
<name>A0A9C7Q3G1_9RHOD</name>
<feature type="compositionally biased region" description="Polar residues" evidence="5">
    <location>
        <begin position="587"/>
        <end position="606"/>
    </location>
</feature>
<dbReference type="Gene3D" id="3.50.50.60">
    <property type="entry name" value="FAD/NAD(P)-binding domain"/>
    <property type="match status" value="3"/>
</dbReference>
<reference evidence="7" key="1">
    <citation type="journal article" date="2022" name="Proc. Natl. Acad. Sci. U.S.A.">
        <title>Life cycle and functional genomics of the unicellular red alga Galdieria for elucidating algal and plant evolution and industrial use.</title>
        <authorList>
            <person name="Hirooka S."/>
            <person name="Itabashi T."/>
            <person name="Ichinose T.M."/>
            <person name="Onuma R."/>
            <person name="Fujiwara T."/>
            <person name="Yamashita S."/>
            <person name="Jong L.W."/>
            <person name="Tomita R."/>
            <person name="Iwane A.H."/>
            <person name="Miyagishima S.Y."/>
        </authorList>
    </citation>
    <scope>NUCLEOTIDE SEQUENCE</scope>
    <source>
        <strain evidence="7">NBRC 102759</strain>
    </source>
</reference>
<accession>A0A9C7Q3G1</accession>
<evidence type="ECO:0000256" key="2">
    <source>
        <dbReference type="ARBA" id="ARBA00022630"/>
    </source>
</evidence>
<dbReference type="Proteomes" id="UP001061958">
    <property type="component" value="Unassembled WGS sequence"/>
</dbReference>
<dbReference type="PANTHER" id="PTHR43557:SF4">
    <property type="entry name" value="APOPTOSIS-INDUCING FACTOR 1, MITOCHONDRIAL"/>
    <property type="match status" value="1"/>
</dbReference>
<keyword evidence="2" id="KW-0285">Flavoprotein</keyword>
<dbReference type="PANTHER" id="PTHR43557">
    <property type="entry name" value="APOPTOSIS-INDUCING FACTOR 1"/>
    <property type="match status" value="1"/>
</dbReference>
<evidence type="ECO:0000256" key="1">
    <source>
        <dbReference type="ARBA" id="ARBA00006442"/>
    </source>
</evidence>
<evidence type="ECO:0000256" key="3">
    <source>
        <dbReference type="ARBA" id="ARBA00022827"/>
    </source>
</evidence>
<dbReference type="EMBL" id="BQMJ01000070">
    <property type="protein sequence ID" value="GJQ15501.1"/>
    <property type="molecule type" value="Genomic_DNA"/>
</dbReference>
<dbReference type="Pfam" id="PF07992">
    <property type="entry name" value="Pyr_redox_2"/>
    <property type="match status" value="1"/>
</dbReference>
<feature type="domain" description="FAD/NAD(P)-binding" evidence="6">
    <location>
        <begin position="90"/>
        <end position="332"/>
    </location>
</feature>
<reference evidence="7" key="2">
    <citation type="submission" date="2022-01" db="EMBL/GenBank/DDBJ databases">
        <authorList>
            <person name="Hirooka S."/>
            <person name="Miyagishima S.Y."/>
        </authorList>
    </citation>
    <scope>NUCLEOTIDE SEQUENCE</scope>
    <source>
        <strain evidence="7">NBRC 102759</strain>
    </source>
</reference>
<comment type="similarity">
    <text evidence="1">Belongs to the FAD-dependent oxidoreductase family.</text>
</comment>
<keyword evidence="4" id="KW-0560">Oxidoreductase</keyword>
<dbReference type="GO" id="GO:0016174">
    <property type="term" value="F:NAD(P)H oxidase H2O2-forming activity"/>
    <property type="evidence" value="ECO:0007669"/>
    <property type="project" value="TreeGrafter"/>
</dbReference>
<dbReference type="InterPro" id="IPR036188">
    <property type="entry name" value="FAD/NAD-bd_sf"/>
</dbReference>
<dbReference type="AlphaFoldDB" id="A0A9C7Q3G1"/>
<sequence>MFSYLRPLFYSTKSKLNAFKSYVHSCRKVRNSVPMNYSCKQFNYFKTVCGGALFALWVVYANDCLHPLHAPSFMKSCSGVLVHSEPGKYYKYVVIGTGESAREAVKVIRSKDPSGSIFILSDKTVEESNRPNFHSILSASFNREEEWNQDSIEKEEYFSVGIDINSTSPLGNCSPFHLEPTVSDRVEKLDIAHNRILLSNGEWVRYGKLLLSPADYLEFPRDVLVAKECTSYVHWRIWELDKEELNKLSSDWMSKSNALPHITIVGGGWNAVAYVCKLKQLGFPVTMVFPEPSILARYLPKYLCDYISNKLKARGVDLVSYALIRYISQSSSSSSTESNLHVHISRTYDSTNTGYFHSDYLFFVPTQMSSGLLRWSTDDIEDILEIDMLNGGVLCNAELLAASDVYVAGSAVSFPNRFIGRRREQGSEHNQMSGKVVGMNMTGCREYYRHIPMREMEFGDVCMPMFLFGDIDSSYDCISYFHMNHRLRQQKTKDWNIIPTGGLSRYLDGVERGVVFFLKDSQVVGVCLWNSVDSNSHEMARTIVRDGVDASNLREIASQLLLCETKDEQLIEKSNVGRTTHPYHSRALNNNSSSVPFHSTRTSKHLTTSLDPKKNEILWESKDYFVSGRTQSDLRKQAFRNAVLGYKL</sequence>
<gene>
    <name evidence="7" type="ORF">GpartN1_g7292.t1</name>
</gene>
<keyword evidence="8" id="KW-1185">Reference proteome</keyword>
<evidence type="ECO:0000313" key="8">
    <source>
        <dbReference type="Proteomes" id="UP001061958"/>
    </source>
</evidence>
<organism evidence="7 8">
    <name type="scientific">Galdieria partita</name>
    <dbReference type="NCBI Taxonomy" id="83374"/>
    <lineage>
        <taxon>Eukaryota</taxon>
        <taxon>Rhodophyta</taxon>
        <taxon>Bangiophyceae</taxon>
        <taxon>Galdieriales</taxon>
        <taxon>Galdieriaceae</taxon>
        <taxon>Galdieria</taxon>
    </lineage>
</organism>
<dbReference type="SUPFAM" id="SSF51905">
    <property type="entry name" value="FAD/NAD(P)-binding domain"/>
    <property type="match status" value="2"/>
</dbReference>
<evidence type="ECO:0000256" key="5">
    <source>
        <dbReference type="SAM" id="MobiDB-lite"/>
    </source>
</evidence>
<dbReference type="Gene3D" id="3.30.390.30">
    <property type="match status" value="1"/>
</dbReference>
<keyword evidence="3" id="KW-0274">FAD</keyword>
<dbReference type="GO" id="GO:0071949">
    <property type="term" value="F:FAD binding"/>
    <property type="evidence" value="ECO:0007669"/>
    <property type="project" value="TreeGrafter"/>
</dbReference>
<evidence type="ECO:0000313" key="7">
    <source>
        <dbReference type="EMBL" id="GJQ15501.1"/>
    </source>
</evidence>
<proteinExistence type="inferred from homology"/>